<organism evidence="7 8">
    <name type="scientific">Marinomonas arenicola</name>
    <dbReference type="NCBI Taxonomy" id="569601"/>
    <lineage>
        <taxon>Bacteria</taxon>
        <taxon>Pseudomonadati</taxon>
        <taxon>Pseudomonadota</taxon>
        <taxon>Gammaproteobacteria</taxon>
        <taxon>Oceanospirillales</taxon>
        <taxon>Oceanospirillaceae</taxon>
        <taxon>Marinomonas</taxon>
    </lineage>
</organism>
<keyword evidence="2" id="KW-0479">Metal-binding</keyword>
<dbReference type="Gene3D" id="2.60.120.650">
    <property type="entry name" value="Cupin"/>
    <property type="match status" value="1"/>
</dbReference>
<name>A0ABU9FZJ0_9GAMM</name>
<dbReference type="Pfam" id="PF20514">
    <property type="entry name" value="WHD_ROXA"/>
    <property type="match status" value="1"/>
</dbReference>
<dbReference type="InterPro" id="IPR046799">
    <property type="entry name" value="ROXA-like_wH"/>
</dbReference>
<keyword evidence="4 7" id="KW-0560">Oxidoreductase</keyword>
<evidence type="ECO:0000313" key="8">
    <source>
        <dbReference type="Proteomes" id="UP001379949"/>
    </source>
</evidence>
<dbReference type="Proteomes" id="UP001379949">
    <property type="component" value="Unassembled WGS sequence"/>
</dbReference>
<dbReference type="InterPro" id="IPR003347">
    <property type="entry name" value="JmjC_dom"/>
</dbReference>
<comment type="cofactor">
    <cofactor evidence="1">
        <name>Fe(2+)</name>
        <dbReference type="ChEBI" id="CHEBI:29033"/>
    </cofactor>
</comment>
<reference evidence="7 8" key="1">
    <citation type="submission" date="2024-02" db="EMBL/GenBank/DDBJ databases">
        <title>Bacteria isolated from the canopy kelp, Nereocystis luetkeana.</title>
        <authorList>
            <person name="Pfister C.A."/>
            <person name="Younker I.T."/>
            <person name="Light S.H."/>
        </authorList>
    </citation>
    <scope>NUCLEOTIDE SEQUENCE [LARGE SCALE GENOMIC DNA]</scope>
    <source>
        <strain evidence="7 8">TI.4.07</strain>
    </source>
</reference>
<protein>
    <submittedName>
        <fullName evidence="7">Cupin domain-containing protein</fullName>
        <ecNumber evidence="7">1.14.11.47</ecNumber>
    </submittedName>
</protein>
<sequence length="415" mass="46919">MTDLDTPLTLLGGMTARTFLAEYWQKKPLLIRSGLVDFTLPLDADELAGMAMEEDVESRIVIENGKTPWELLQGPFDEGTFANLPEKEWTLLVQAVDHWVPEVQALKEQFQFLPSWRLDDVMISYATQGGSVGPHYDQYDVFLVQVAGKRRWQVLAPDQYQDTAIKDISLHILDNFPVDDSMDWELETGDILYLPPNYAHNGRSLDNDCMTYSIGFRAPSMQDALTGLRDKICDNVNEKDRFAAPESGSRTHSAQITQDDIRYLQTELTRLIKQPDKLAQWLGETMSESKYPEYLAPLNQQELEQAYANALAGNTFIRPGDARISYYDPSALYSGEQQTLEGVDSEPLENPSITVFCNGDSLSVHQQLAIFIQAICNQTEFDFSGLDLEQDSDLPPLLRFLIRQQGLIELTASEE</sequence>
<feature type="domain" description="JmjC" evidence="6">
    <location>
        <begin position="102"/>
        <end position="233"/>
    </location>
</feature>
<dbReference type="GO" id="GO:0016491">
    <property type="term" value="F:oxidoreductase activity"/>
    <property type="evidence" value="ECO:0007669"/>
    <property type="project" value="UniProtKB-KW"/>
</dbReference>
<evidence type="ECO:0000313" key="7">
    <source>
        <dbReference type="EMBL" id="MEL0611641.1"/>
    </source>
</evidence>
<dbReference type="RefSeq" id="WP_341566011.1">
    <property type="nucleotide sequence ID" value="NZ_JBAKAR010000001.1"/>
</dbReference>
<gene>
    <name evidence="7" type="ORF">V6242_00685</name>
</gene>
<dbReference type="SMART" id="SM00558">
    <property type="entry name" value="JmjC"/>
    <property type="match status" value="1"/>
</dbReference>
<dbReference type="Pfam" id="PF08007">
    <property type="entry name" value="JmjC_2"/>
    <property type="match status" value="1"/>
</dbReference>
<evidence type="ECO:0000256" key="4">
    <source>
        <dbReference type="ARBA" id="ARBA00023002"/>
    </source>
</evidence>
<dbReference type="SUPFAM" id="SSF51197">
    <property type="entry name" value="Clavaminate synthase-like"/>
    <property type="match status" value="1"/>
</dbReference>
<evidence type="ECO:0000256" key="1">
    <source>
        <dbReference type="ARBA" id="ARBA00001954"/>
    </source>
</evidence>
<evidence type="ECO:0000256" key="3">
    <source>
        <dbReference type="ARBA" id="ARBA00022964"/>
    </source>
</evidence>
<comment type="caution">
    <text evidence="7">The sequence shown here is derived from an EMBL/GenBank/DDBJ whole genome shotgun (WGS) entry which is preliminary data.</text>
</comment>
<evidence type="ECO:0000256" key="5">
    <source>
        <dbReference type="ARBA" id="ARBA00023004"/>
    </source>
</evidence>
<dbReference type="PROSITE" id="PS51184">
    <property type="entry name" value="JMJC"/>
    <property type="match status" value="1"/>
</dbReference>
<keyword evidence="5" id="KW-0408">Iron</keyword>
<dbReference type="PANTHER" id="PTHR13096">
    <property type="entry name" value="MINA53 MYC INDUCED NUCLEAR ANTIGEN"/>
    <property type="match status" value="1"/>
</dbReference>
<dbReference type="InterPro" id="IPR039994">
    <property type="entry name" value="NO66-like"/>
</dbReference>
<evidence type="ECO:0000256" key="2">
    <source>
        <dbReference type="ARBA" id="ARBA00022723"/>
    </source>
</evidence>
<evidence type="ECO:0000259" key="6">
    <source>
        <dbReference type="PROSITE" id="PS51184"/>
    </source>
</evidence>
<dbReference type="PANTHER" id="PTHR13096:SF8">
    <property type="entry name" value="RIBOSOMAL OXYGENASE 1"/>
    <property type="match status" value="1"/>
</dbReference>
<dbReference type="EC" id="1.14.11.47" evidence="7"/>
<dbReference type="EMBL" id="JBAKAR010000001">
    <property type="protein sequence ID" value="MEL0611641.1"/>
    <property type="molecule type" value="Genomic_DNA"/>
</dbReference>
<accession>A0ABU9FZJ0</accession>
<dbReference type="Gene3D" id="3.40.366.30">
    <property type="entry name" value="50S ribosomal protein L16 arginine hydroxylase, Chain A, Domain 2"/>
    <property type="match status" value="1"/>
</dbReference>
<keyword evidence="8" id="KW-1185">Reference proteome</keyword>
<keyword evidence="3" id="KW-0223">Dioxygenase</keyword>
<proteinExistence type="predicted"/>